<dbReference type="PROSITE" id="PS50835">
    <property type="entry name" value="IG_LIKE"/>
    <property type="match status" value="1"/>
</dbReference>
<proteinExistence type="predicted"/>
<protein>
    <recommendedName>
        <fullName evidence="5">Ig-like domain-containing protein</fullName>
    </recommendedName>
</protein>
<name>A0A3P9PL22_POERE</name>
<dbReference type="OMA" id="QNFILEC"/>
<organism evidence="6 7">
    <name type="scientific">Poecilia reticulata</name>
    <name type="common">Guppy</name>
    <name type="synonym">Acanthophacelus reticulatus</name>
    <dbReference type="NCBI Taxonomy" id="8081"/>
    <lineage>
        <taxon>Eukaryota</taxon>
        <taxon>Metazoa</taxon>
        <taxon>Chordata</taxon>
        <taxon>Craniata</taxon>
        <taxon>Vertebrata</taxon>
        <taxon>Euteleostomi</taxon>
        <taxon>Actinopterygii</taxon>
        <taxon>Neopterygii</taxon>
        <taxon>Teleostei</taxon>
        <taxon>Neoteleostei</taxon>
        <taxon>Acanthomorphata</taxon>
        <taxon>Ovalentaria</taxon>
        <taxon>Atherinomorphae</taxon>
        <taxon>Cyprinodontiformes</taxon>
        <taxon>Poeciliidae</taxon>
        <taxon>Poeciliinae</taxon>
        <taxon>Poecilia</taxon>
    </lineage>
</organism>
<dbReference type="Gene3D" id="2.60.40.10">
    <property type="entry name" value="Immunoglobulins"/>
    <property type="match status" value="1"/>
</dbReference>
<dbReference type="Pfam" id="PF07686">
    <property type="entry name" value="V-set"/>
    <property type="match status" value="1"/>
</dbReference>
<dbReference type="PANTHER" id="PTHR24100:SF151">
    <property type="entry name" value="ICOS LIGAND"/>
    <property type="match status" value="1"/>
</dbReference>
<dbReference type="SMART" id="SM00409">
    <property type="entry name" value="IG"/>
    <property type="match status" value="1"/>
</dbReference>
<feature type="signal peptide" evidence="4">
    <location>
        <begin position="1"/>
        <end position="24"/>
    </location>
</feature>
<dbReference type="PANTHER" id="PTHR24100">
    <property type="entry name" value="BUTYROPHILIN"/>
    <property type="match status" value="1"/>
</dbReference>
<dbReference type="GO" id="GO:0009897">
    <property type="term" value="C:external side of plasma membrane"/>
    <property type="evidence" value="ECO:0007669"/>
    <property type="project" value="TreeGrafter"/>
</dbReference>
<dbReference type="GO" id="GO:0050852">
    <property type="term" value="P:T cell receptor signaling pathway"/>
    <property type="evidence" value="ECO:0007669"/>
    <property type="project" value="TreeGrafter"/>
</dbReference>
<dbReference type="InterPro" id="IPR013783">
    <property type="entry name" value="Ig-like_fold"/>
</dbReference>
<comment type="subcellular location">
    <subcellularLocation>
        <location evidence="1">Membrane</location>
    </subcellularLocation>
</comment>
<evidence type="ECO:0000259" key="5">
    <source>
        <dbReference type="PROSITE" id="PS50835"/>
    </source>
</evidence>
<feature type="domain" description="Ig-like" evidence="5">
    <location>
        <begin position="27"/>
        <end position="110"/>
    </location>
</feature>
<dbReference type="InterPro" id="IPR007110">
    <property type="entry name" value="Ig-like_dom"/>
</dbReference>
<dbReference type="AlphaFoldDB" id="A0A3P9PL22"/>
<dbReference type="GO" id="GO:0005102">
    <property type="term" value="F:signaling receptor binding"/>
    <property type="evidence" value="ECO:0007669"/>
    <property type="project" value="TreeGrafter"/>
</dbReference>
<feature type="chain" id="PRO_5018066827" description="Ig-like domain-containing protein" evidence="4">
    <location>
        <begin position="25"/>
        <end position="180"/>
    </location>
</feature>
<keyword evidence="4" id="KW-0732">Signal</keyword>
<accession>A0A3P9PL22</accession>
<dbReference type="Ensembl" id="ENSPRET00000022651.1">
    <property type="protein sequence ID" value="ENSPREP00000022418.1"/>
    <property type="gene ID" value="ENSPREG00000015129.1"/>
</dbReference>
<evidence type="ECO:0000256" key="3">
    <source>
        <dbReference type="ARBA" id="ARBA00023319"/>
    </source>
</evidence>
<dbReference type="InterPro" id="IPR050504">
    <property type="entry name" value="IgSF_BTN/MOG"/>
</dbReference>
<sequence>FVLGSSVVSVLILVMFISFPCVNAAAGSDAILNCKLPVNTHQIFDWKKTDTSPAQEVFLYERGSHYNNGKSGQNEHFIKRVEFFEDQLQFGNASIRIKNTKLTDSGIYSCEFPKLDLPELKTYVKLVVGKYKTFAPMVIIFHSQLINSFNNNDFLSHQRLGSNYFPLVGRKGKSGSTIFG</sequence>
<reference evidence="7" key="1">
    <citation type="submission" date="2013-11" db="EMBL/GenBank/DDBJ databases">
        <title>The genomic landscape of the Guanapo guppy.</title>
        <authorList>
            <person name="Kuenstner A."/>
            <person name="Dreyer C."/>
        </authorList>
    </citation>
    <scope>NUCLEOTIDE SEQUENCE</scope>
    <source>
        <strain evidence="7">Guanapo</strain>
    </source>
</reference>
<keyword evidence="7" id="KW-1185">Reference proteome</keyword>
<dbReference type="InterPro" id="IPR003599">
    <property type="entry name" value="Ig_sub"/>
</dbReference>
<evidence type="ECO:0000256" key="1">
    <source>
        <dbReference type="ARBA" id="ARBA00004370"/>
    </source>
</evidence>
<dbReference type="GO" id="GO:0001817">
    <property type="term" value="P:regulation of cytokine production"/>
    <property type="evidence" value="ECO:0007669"/>
    <property type="project" value="TreeGrafter"/>
</dbReference>
<evidence type="ECO:0000313" key="6">
    <source>
        <dbReference type="Ensembl" id="ENSPREP00000022418.1"/>
    </source>
</evidence>
<keyword evidence="3" id="KW-0393">Immunoglobulin domain</keyword>
<dbReference type="Proteomes" id="UP000242638">
    <property type="component" value="Unassembled WGS sequence"/>
</dbReference>
<reference evidence="6" key="3">
    <citation type="submission" date="2025-09" db="UniProtKB">
        <authorList>
            <consortium name="Ensembl"/>
        </authorList>
    </citation>
    <scope>IDENTIFICATION</scope>
    <source>
        <strain evidence="6">Guanapo</strain>
    </source>
</reference>
<dbReference type="InterPro" id="IPR036179">
    <property type="entry name" value="Ig-like_dom_sf"/>
</dbReference>
<reference evidence="6" key="2">
    <citation type="submission" date="2025-08" db="UniProtKB">
        <authorList>
            <consortium name="Ensembl"/>
        </authorList>
    </citation>
    <scope>IDENTIFICATION</scope>
    <source>
        <strain evidence="6">Guanapo</strain>
    </source>
</reference>
<evidence type="ECO:0000256" key="2">
    <source>
        <dbReference type="ARBA" id="ARBA00023136"/>
    </source>
</evidence>
<dbReference type="STRING" id="8081.ENSPREP00000022418"/>
<dbReference type="InterPro" id="IPR013106">
    <property type="entry name" value="Ig_V-set"/>
</dbReference>
<keyword evidence="2" id="KW-0472">Membrane</keyword>
<evidence type="ECO:0000313" key="7">
    <source>
        <dbReference type="Proteomes" id="UP000242638"/>
    </source>
</evidence>
<dbReference type="SUPFAM" id="SSF48726">
    <property type="entry name" value="Immunoglobulin"/>
    <property type="match status" value="1"/>
</dbReference>
<dbReference type="Bgee" id="ENSPREG00000015129">
    <property type="expression patterns" value="Expressed in caudal fin"/>
</dbReference>
<dbReference type="GeneTree" id="ENSGT00990000204870"/>
<evidence type="ECO:0000256" key="4">
    <source>
        <dbReference type="SAM" id="SignalP"/>
    </source>
</evidence>